<reference evidence="2" key="1">
    <citation type="submission" date="2022-10" db="EMBL/GenBank/DDBJ databases">
        <title>Novel sulphate-reducing endosymbionts in the free-living metamonad Anaeramoeba.</title>
        <authorList>
            <person name="Jerlstrom-Hultqvist J."/>
            <person name="Cepicka I."/>
            <person name="Gallot-Lavallee L."/>
            <person name="Salas-Leiva D."/>
            <person name="Curtis B.A."/>
            <person name="Zahonova K."/>
            <person name="Pipaliya S."/>
            <person name="Dacks J."/>
            <person name="Roger A.J."/>
        </authorList>
    </citation>
    <scope>NUCLEOTIDE SEQUENCE</scope>
    <source>
        <strain evidence="2">BMAN</strain>
    </source>
</reference>
<sequence length="215" mass="25652">MGNSSNKMLSSDWDLNKTIGVITISIISGFIYYLAKQVSIKLLVFTHSVFSTISSIVTMIFQFDPAYSIMITSVYLPYHTYYLRDEPYGTRDKWSTYIHHFLGFAFGVTELFLRKNEMAYLCIQANEASNIFLQWYRWKKTNISGLCFAIAFFITRVPWDTFYVIPFYLPYTSLYIKIFFVPFYTIQYIWLYKTFKKVHQLFFKKKETNEKEKLK</sequence>
<comment type="caution">
    <text evidence="2">The sequence shown here is derived from an EMBL/GenBank/DDBJ whole genome shotgun (WGS) entry which is preliminary data.</text>
</comment>
<evidence type="ECO:0000256" key="1">
    <source>
        <dbReference type="SAM" id="Phobius"/>
    </source>
</evidence>
<proteinExistence type="predicted"/>
<organism evidence="2 3">
    <name type="scientific">Anaeramoeba ignava</name>
    <name type="common">Anaerobic marine amoeba</name>
    <dbReference type="NCBI Taxonomy" id="1746090"/>
    <lineage>
        <taxon>Eukaryota</taxon>
        <taxon>Metamonada</taxon>
        <taxon>Anaeramoebidae</taxon>
        <taxon>Anaeramoeba</taxon>
    </lineage>
</organism>
<dbReference type="EMBL" id="JAPDFW010000147">
    <property type="protein sequence ID" value="KAJ5066198.1"/>
    <property type="molecule type" value="Genomic_DNA"/>
</dbReference>
<feature type="transmembrane region" description="Helical" evidence="1">
    <location>
        <begin position="15"/>
        <end position="35"/>
    </location>
</feature>
<feature type="transmembrane region" description="Helical" evidence="1">
    <location>
        <begin position="94"/>
        <end position="113"/>
    </location>
</feature>
<keyword evidence="1" id="KW-0472">Membrane</keyword>
<feature type="transmembrane region" description="Helical" evidence="1">
    <location>
        <begin position="146"/>
        <end position="168"/>
    </location>
</feature>
<protein>
    <recommendedName>
        <fullName evidence="4">TLC domain-containing protein</fullName>
    </recommendedName>
</protein>
<dbReference type="AlphaFoldDB" id="A0A9Q0L5C2"/>
<feature type="transmembrane region" description="Helical" evidence="1">
    <location>
        <begin position="174"/>
        <end position="192"/>
    </location>
</feature>
<keyword evidence="1" id="KW-1133">Transmembrane helix</keyword>
<feature type="transmembrane region" description="Helical" evidence="1">
    <location>
        <begin position="42"/>
        <end position="63"/>
    </location>
</feature>
<evidence type="ECO:0000313" key="3">
    <source>
        <dbReference type="Proteomes" id="UP001149090"/>
    </source>
</evidence>
<accession>A0A9Q0L5C2</accession>
<keyword evidence="1" id="KW-0812">Transmembrane</keyword>
<keyword evidence="3" id="KW-1185">Reference proteome</keyword>
<dbReference type="Proteomes" id="UP001149090">
    <property type="component" value="Unassembled WGS sequence"/>
</dbReference>
<evidence type="ECO:0008006" key="4">
    <source>
        <dbReference type="Google" id="ProtNLM"/>
    </source>
</evidence>
<gene>
    <name evidence="2" type="ORF">M0811_03531</name>
</gene>
<evidence type="ECO:0000313" key="2">
    <source>
        <dbReference type="EMBL" id="KAJ5066198.1"/>
    </source>
</evidence>
<dbReference type="OrthoDB" id="148763at2759"/>
<name>A0A9Q0L5C2_ANAIG</name>